<dbReference type="Gene3D" id="3.20.20.300">
    <property type="entry name" value="Glycoside hydrolase, family 3, N-terminal domain"/>
    <property type="match status" value="1"/>
</dbReference>
<dbReference type="NCBIfam" id="NF003740">
    <property type="entry name" value="PRK05337.1"/>
    <property type="match status" value="1"/>
</dbReference>
<comment type="similarity">
    <text evidence="2">Belongs to the glycosyl hydrolase 3 family.</text>
</comment>
<dbReference type="SUPFAM" id="SSF51445">
    <property type="entry name" value="(Trans)glycosidases"/>
    <property type="match status" value="1"/>
</dbReference>
<proteinExistence type="inferred from homology"/>
<accession>H5T7P3</accession>
<dbReference type="GO" id="GO:0005975">
    <property type="term" value="P:carbohydrate metabolic process"/>
    <property type="evidence" value="ECO:0007669"/>
    <property type="project" value="InterPro"/>
</dbReference>
<dbReference type="EC" id="3.2.1.52" evidence="3"/>
<keyword evidence="4 7" id="KW-0378">Hydrolase</keyword>
<evidence type="ECO:0000313" key="8">
    <source>
        <dbReference type="Proteomes" id="UP000053586"/>
    </source>
</evidence>
<evidence type="ECO:0000256" key="1">
    <source>
        <dbReference type="ARBA" id="ARBA00001231"/>
    </source>
</evidence>
<dbReference type="OrthoDB" id="9786661at2"/>
<evidence type="ECO:0000256" key="5">
    <source>
        <dbReference type="ARBA" id="ARBA00023295"/>
    </source>
</evidence>
<gene>
    <name evidence="7" type="primary">nagZ</name>
    <name evidence="7" type="ORF">GPUN_0166</name>
</gene>
<evidence type="ECO:0000256" key="3">
    <source>
        <dbReference type="ARBA" id="ARBA00012663"/>
    </source>
</evidence>
<evidence type="ECO:0000256" key="2">
    <source>
        <dbReference type="ARBA" id="ARBA00005336"/>
    </source>
</evidence>
<evidence type="ECO:0000313" key="7">
    <source>
        <dbReference type="EMBL" id="GAB54320.1"/>
    </source>
</evidence>
<protein>
    <recommendedName>
        <fullName evidence="3">beta-N-acetylhexosaminidase</fullName>
        <ecNumber evidence="3">3.2.1.52</ecNumber>
    </recommendedName>
</protein>
<dbReference type="InterPro" id="IPR001764">
    <property type="entry name" value="Glyco_hydro_3_N"/>
</dbReference>
<dbReference type="GO" id="GO:0009254">
    <property type="term" value="P:peptidoglycan turnover"/>
    <property type="evidence" value="ECO:0007669"/>
    <property type="project" value="TreeGrafter"/>
</dbReference>
<dbReference type="Pfam" id="PF00933">
    <property type="entry name" value="Glyco_hydro_3"/>
    <property type="match status" value="1"/>
</dbReference>
<comment type="caution">
    <text evidence="7">The sequence shown here is derived from an EMBL/GenBank/DDBJ whole genome shotgun (WGS) entry which is preliminary data.</text>
</comment>
<dbReference type="EMBL" id="BAET01000002">
    <property type="protein sequence ID" value="GAB54320.1"/>
    <property type="molecule type" value="Genomic_DNA"/>
</dbReference>
<dbReference type="GO" id="GO:0004563">
    <property type="term" value="F:beta-N-acetylhexosaminidase activity"/>
    <property type="evidence" value="ECO:0007669"/>
    <property type="project" value="UniProtKB-EC"/>
</dbReference>
<dbReference type="PANTHER" id="PTHR30480:SF13">
    <property type="entry name" value="BETA-HEXOSAMINIDASE"/>
    <property type="match status" value="1"/>
</dbReference>
<keyword evidence="5 7" id="KW-0326">Glycosidase</keyword>
<evidence type="ECO:0000259" key="6">
    <source>
        <dbReference type="Pfam" id="PF00933"/>
    </source>
</evidence>
<dbReference type="RefSeq" id="WP_006002421.1">
    <property type="nucleotide sequence ID" value="NZ_BAET01000002.1"/>
</dbReference>
<dbReference type="Proteomes" id="UP000053586">
    <property type="component" value="Unassembled WGS sequence"/>
</dbReference>
<organism evidence="7 8">
    <name type="scientific">Glaciecola punicea ACAM 611</name>
    <dbReference type="NCBI Taxonomy" id="1121923"/>
    <lineage>
        <taxon>Bacteria</taxon>
        <taxon>Pseudomonadati</taxon>
        <taxon>Pseudomonadota</taxon>
        <taxon>Gammaproteobacteria</taxon>
        <taxon>Alteromonadales</taxon>
        <taxon>Alteromonadaceae</taxon>
        <taxon>Glaciecola</taxon>
    </lineage>
</organism>
<reference evidence="7 8" key="2">
    <citation type="journal article" date="2017" name="Antonie Van Leeuwenhoek">
        <title>Rhizobium rhizosphaerae sp. nov., a novel species isolated from rice rhizosphere.</title>
        <authorList>
            <person name="Zhao J.J."/>
            <person name="Zhang J."/>
            <person name="Zhang R.J."/>
            <person name="Zhang C.W."/>
            <person name="Yin H.Q."/>
            <person name="Zhang X.X."/>
        </authorList>
    </citation>
    <scope>NUCLEOTIDE SEQUENCE [LARGE SCALE GENOMIC DNA]</scope>
    <source>
        <strain evidence="7 8">ACAM 611</strain>
    </source>
</reference>
<dbReference type="PANTHER" id="PTHR30480">
    <property type="entry name" value="BETA-HEXOSAMINIDASE-RELATED"/>
    <property type="match status" value="1"/>
</dbReference>
<dbReference type="InterPro" id="IPR017853">
    <property type="entry name" value="GH"/>
</dbReference>
<keyword evidence="8" id="KW-1185">Reference proteome</keyword>
<evidence type="ECO:0000256" key="4">
    <source>
        <dbReference type="ARBA" id="ARBA00022801"/>
    </source>
</evidence>
<sequence length="338" mass="36347">MPSNVIVGCSATKLTASERALFSELQPWGIILFARNISSPVQVTALIEDCKKAMQRTQLMVFIDQEGGRVSRLPNTHWRIPPSPTVFATMFQQDAELAKRACLLNAMLTGLELKALGINANCAPMLDVPQKNASSIISERALGQNPQSVIALGKQIVNGLKHVGVAPVIKHMPGHGRATSDSHLALVQVNASIDDLQAWDFMPFNAFNNEAMAMTAHIVFQQIDPDLPATVSPVVINTIVRGLIGFDGLIMTDDINMHALSGTVSSRAQQAFGAGCDIVLHCSGKLDEMASLLPIASCIEGKTLQRTIAAQNIAFEDMSDISAADIEKELAHLMRTAS</sequence>
<comment type="catalytic activity">
    <reaction evidence="1">
        <text>Hydrolysis of terminal non-reducing N-acetyl-D-hexosamine residues in N-acetyl-beta-D-hexosaminides.</text>
        <dbReference type="EC" id="3.2.1.52"/>
    </reaction>
</comment>
<name>H5T7P3_9ALTE</name>
<feature type="domain" description="Glycoside hydrolase family 3 N-terminal" evidence="6">
    <location>
        <begin position="14"/>
        <end position="293"/>
    </location>
</feature>
<reference evidence="7 8" key="1">
    <citation type="journal article" date="2012" name="J. Bacteriol.">
        <title>Genome sequence of proteorhodopsin-containing sea ice bacterium Glaciecola punicea ACAM 611T.</title>
        <authorList>
            <person name="Qin Q.-L."/>
            <person name="Xie B.-B."/>
            <person name="Shu Y.-L."/>
            <person name="Rong J.-C."/>
            <person name="Zhao D.-L."/>
            <person name="Zhang X.-Y."/>
            <person name="Chen X.-L."/>
            <person name="Zhou B.-C."/>
            <person name="Zhanga Y.-Z."/>
        </authorList>
    </citation>
    <scope>NUCLEOTIDE SEQUENCE [LARGE SCALE GENOMIC DNA]</scope>
    <source>
        <strain evidence="7 8">ACAM 611</strain>
    </source>
</reference>
<dbReference type="STRING" id="56804.BAE46_04120"/>
<dbReference type="eggNOG" id="COG1472">
    <property type="taxonomic scope" value="Bacteria"/>
</dbReference>
<dbReference type="InterPro" id="IPR050226">
    <property type="entry name" value="NagZ_Beta-hexosaminidase"/>
</dbReference>
<dbReference type="AlphaFoldDB" id="H5T7P3"/>
<dbReference type="InterPro" id="IPR036962">
    <property type="entry name" value="Glyco_hydro_3_N_sf"/>
</dbReference>